<dbReference type="EMBL" id="BKCJ011471465">
    <property type="protein sequence ID" value="GFD36419.1"/>
    <property type="molecule type" value="Genomic_DNA"/>
</dbReference>
<comment type="caution">
    <text evidence="1">The sequence shown here is derived from an EMBL/GenBank/DDBJ whole genome shotgun (WGS) entry which is preliminary data.</text>
</comment>
<accession>A0A699VQ57</accession>
<protein>
    <submittedName>
        <fullName evidence="1">Putative polyprotein</fullName>
    </submittedName>
</protein>
<gene>
    <name evidence="1" type="ORF">Tci_908388</name>
</gene>
<name>A0A699VQ57_TANCI</name>
<proteinExistence type="predicted"/>
<feature type="non-terminal residue" evidence="1">
    <location>
        <position position="55"/>
    </location>
</feature>
<evidence type="ECO:0000313" key="1">
    <source>
        <dbReference type="EMBL" id="GFD36419.1"/>
    </source>
</evidence>
<reference evidence="1" key="1">
    <citation type="journal article" date="2019" name="Sci. Rep.">
        <title>Draft genome of Tanacetum cinerariifolium, the natural source of mosquito coil.</title>
        <authorList>
            <person name="Yamashiro T."/>
            <person name="Shiraishi A."/>
            <person name="Satake H."/>
            <person name="Nakayama K."/>
        </authorList>
    </citation>
    <scope>NUCLEOTIDE SEQUENCE</scope>
</reference>
<dbReference type="AlphaFoldDB" id="A0A699VQ57"/>
<sequence>MYKDALTQSCWIEAMQEKLNEFQRLEMDVKNVFLNGSLREEVYVSQPDGFVDQDN</sequence>
<organism evidence="1">
    <name type="scientific">Tanacetum cinerariifolium</name>
    <name type="common">Dalmatian daisy</name>
    <name type="synonym">Chrysanthemum cinerariifolium</name>
    <dbReference type="NCBI Taxonomy" id="118510"/>
    <lineage>
        <taxon>Eukaryota</taxon>
        <taxon>Viridiplantae</taxon>
        <taxon>Streptophyta</taxon>
        <taxon>Embryophyta</taxon>
        <taxon>Tracheophyta</taxon>
        <taxon>Spermatophyta</taxon>
        <taxon>Magnoliopsida</taxon>
        <taxon>eudicotyledons</taxon>
        <taxon>Gunneridae</taxon>
        <taxon>Pentapetalae</taxon>
        <taxon>asterids</taxon>
        <taxon>campanulids</taxon>
        <taxon>Asterales</taxon>
        <taxon>Asteraceae</taxon>
        <taxon>Asteroideae</taxon>
        <taxon>Anthemideae</taxon>
        <taxon>Anthemidinae</taxon>
        <taxon>Tanacetum</taxon>
    </lineage>
</organism>